<dbReference type="RefSeq" id="WP_310910692.1">
    <property type="nucleotide sequence ID" value="NZ_JAVLVT010000001.1"/>
</dbReference>
<feature type="transmembrane region" description="Helical" evidence="1">
    <location>
        <begin position="61"/>
        <end position="82"/>
    </location>
</feature>
<evidence type="ECO:0000256" key="1">
    <source>
        <dbReference type="SAM" id="Phobius"/>
    </source>
</evidence>
<evidence type="ECO:0000313" key="3">
    <source>
        <dbReference type="EMBL" id="MDS1269183.1"/>
    </source>
</evidence>
<dbReference type="Pfam" id="PF07853">
    <property type="entry name" value="DUF1648"/>
    <property type="match status" value="1"/>
</dbReference>
<keyword evidence="4" id="KW-1185">Reference proteome</keyword>
<keyword evidence="1" id="KW-0472">Membrane</keyword>
<dbReference type="Proteomes" id="UP001250214">
    <property type="component" value="Unassembled WGS sequence"/>
</dbReference>
<accession>A0ABU2H1K7</accession>
<name>A0ABU2H1K7_9ACTN</name>
<feature type="transmembrane region" description="Helical" evidence="1">
    <location>
        <begin position="20"/>
        <end position="41"/>
    </location>
</feature>
<organism evidence="3 4">
    <name type="scientific">Lipingzhangella rawalii</name>
    <dbReference type="NCBI Taxonomy" id="2055835"/>
    <lineage>
        <taxon>Bacteria</taxon>
        <taxon>Bacillati</taxon>
        <taxon>Actinomycetota</taxon>
        <taxon>Actinomycetes</taxon>
        <taxon>Streptosporangiales</taxon>
        <taxon>Nocardiopsidaceae</taxon>
        <taxon>Lipingzhangella</taxon>
    </lineage>
</organism>
<feature type="domain" description="DUF1648" evidence="2">
    <location>
        <begin position="26"/>
        <end position="70"/>
    </location>
</feature>
<keyword evidence="1" id="KW-0812">Transmembrane</keyword>
<evidence type="ECO:0000313" key="4">
    <source>
        <dbReference type="Proteomes" id="UP001250214"/>
    </source>
</evidence>
<dbReference type="EMBL" id="JAVLVT010000001">
    <property type="protein sequence ID" value="MDS1269183.1"/>
    <property type="molecule type" value="Genomic_DNA"/>
</dbReference>
<comment type="caution">
    <text evidence="3">The sequence shown here is derived from an EMBL/GenBank/DDBJ whole genome shotgun (WGS) entry which is preliminary data.</text>
</comment>
<reference evidence="4" key="1">
    <citation type="submission" date="2023-07" db="EMBL/GenBank/DDBJ databases">
        <title>Novel species in the genus Lipingzhangella isolated from Sambhar Salt Lake.</title>
        <authorList>
            <person name="Jiya N."/>
            <person name="Kajale S."/>
            <person name="Sharma A."/>
        </authorList>
    </citation>
    <scope>NUCLEOTIDE SEQUENCE [LARGE SCALE GENOMIC DNA]</scope>
    <source>
        <strain evidence="4">LS1_29</strain>
    </source>
</reference>
<evidence type="ECO:0000259" key="2">
    <source>
        <dbReference type="Pfam" id="PF07853"/>
    </source>
</evidence>
<sequence length="196" mass="20435">MPTSTTPTSYQPPAYPRGHLLAGVGVLLAQLGTGIAVYPHLPEEIPRHFSASGAVTLTATTPLSAFGPVLIYAALLALFAAATRLVLHTLPRDHPDAPPPLRDGKLNRPATRADAARGAIALMATAWIVGLVFALASAGVWFPGAVGYAPWFLPVLLVLLAATLIPSGVALYARWRERRDGSSGVDSGTSDGGERL</sequence>
<protein>
    <submittedName>
        <fullName evidence="3">DUF1648 domain-containing protein</fullName>
    </submittedName>
</protein>
<keyword evidence="1" id="KW-1133">Transmembrane helix</keyword>
<gene>
    <name evidence="3" type="ORF">RIF23_02605</name>
</gene>
<dbReference type="InterPro" id="IPR012867">
    <property type="entry name" value="DUF1648"/>
</dbReference>
<feature type="transmembrane region" description="Helical" evidence="1">
    <location>
        <begin position="148"/>
        <end position="173"/>
    </location>
</feature>
<proteinExistence type="predicted"/>
<feature type="transmembrane region" description="Helical" evidence="1">
    <location>
        <begin position="118"/>
        <end position="142"/>
    </location>
</feature>